<gene>
    <name evidence="1" type="ORF">SPHINGO391_110026</name>
</gene>
<proteinExistence type="predicted"/>
<dbReference type="RefSeq" id="WP_151989623.1">
    <property type="nucleotide sequence ID" value="NZ_LR701505.1"/>
</dbReference>
<evidence type="ECO:0000313" key="2">
    <source>
        <dbReference type="Proteomes" id="UP000326857"/>
    </source>
</evidence>
<organism evidence="1 2">
    <name type="scientific">Sphingomonas aurantiaca</name>
    <dbReference type="NCBI Taxonomy" id="185949"/>
    <lineage>
        <taxon>Bacteria</taxon>
        <taxon>Pseudomonadati</taxon>
        <taxon>Pseudomonadota</taxon>
        <taxon>Alphaproteobacteria</taxon>
        <taxon>Sphingomonadales</taxon>
        <taxon>Sphingomonadaceae</taxon>
        <taxon>Sphingomonas</taxon>
    </lineage>
</organism>
<protein>
    <submittedName>
        <fullName evidence="1">Uncharacterized protein</fullName>
    </submittedName>
</protein>
<reference evidence="1 2" key="1">
    <citation type="submission" date="2019-09" db="EMBL/GenBank/DDBJ databases">
        <authorList>
            <person name="Dittami M. S."/>
        </authorList>
    </citation>
    <scope>NUCLEOTIDE SEQUENCE [LARGE SCALE GENOMIC DNA]</scope>
    <source>
        <strain evidence="1">SPHINGO391</strain>
    </source>
</reference>
<accession>A0A5E7XU89</accession>
<name>A0A5E7XU89_9SPHN</name>
<sequence length="296" mass="32220">MRCLHPYCPRNQQPATWQAVINSPELKLQAQYRAGALACLNTHYAAAPSMPATPRPAPPMPSAALARLLRLCPCLFNQIDVAPTPRAVVHFCELTLGQEITAANVHAAFMVQHPNLPPGFNPGPIKSCGSGGAIMEMLCSEVLTSAGIPAMSPETRGWPQWEMPGHVLLNEGKMSSLQALGDILIPCAPTNLIISVKSEVARERLLYSANSIEGIGFGFFKEPEEFWTSSRMSLYKRMGFTAIYMPDGTHQAVMDHVLAAGEERHAININGTELYRPLSVFATDMLRVIGRSSALL</sequence>
<evidence type="ECO:0000313" key="1">
    <source>
        <dbReference type="EMBL" id="VVS96713.1"/>
    </source>
</evidence>
<dbReference type="AlphaFoldDB" id="A0A5E7XU89"/>
<dbReference type="EMBL" id="CABVLI010000003">
    <property type="protein sequence ID" value="VVS96713.1"/>
    <property type="molecule type" value="Genomic_DNA"/>
</dbReference>
<dbReference type="Proteomes" id="UP000326857">
    <property type="component" value="Unassembled WGS sequence"/>
</dbReference>